<evidence type="ECO:0008006" key="4">
    <source>
        <dbReference type="Google" id="ProtNLM"/>
    </source>
</evidence>
<proteinExistence type="predicted"/>
<dbReference type="AlphaFoldDB" id="A0A369QRB0"/>
<dbReference type="Proteomes" id="UP000253919">
    <property type="component" value="Unassembled WGS sequence"/>
</dbReference>
<sequence>MKSKMLTHLLAAFMVLFLFACDPAEDNSPKRLQIESIGFSGTLPEGMDFGKTGLVATNAVGGSANSQDGSFIYHGLVITDTLSNVSISMDLPQVKYSPAFILGHEDDGSELKQIARQYYAYDKVKQKLRMGDKILYGFNTANADTSSFGIQIHNNTNYTGFVSQGPNQTGSFLKVVELVEGTEPDPVLGSVKTLEVIFDLDIKMYDPQSAVPKPPTKMTGLLRMKYREF</sequence>
<name>A0A369QRB0_9BACT</name>
<dbReference type="EMBL" id="QASA01000001">
    <property type="protein sequence ID" value="RDC66205.1"/>
    <property type="molecule type" value="Genomic_DNA"/>
</dbReference>
<feature type="signal peptide" evidence="1">
    <location>
        <begin position="1"/>
        <end position="20"/>
    </location>
</feature>
<reference evidence="2 3" key="1">
    <citation type="submission" date="2018-04" db="EMBL/GenBank/DDBJ databases">
        <title>Adhaeribacter sp. HMF7616 genome sequencing and assembly.</title>
        <authorList>
            <person name="Kang H."/>
            <person name="Kang J."/>
            <person name="Cha I."/>
            <person name="Kim H."/>
            <person name="Joh K."/>
        </authorList>
    </citation>
    <scope>NUCLEOTIDE SEQUENCE [LARGE SCALE GENOMIC DNA]</scope>
    <source>
        <strain evidence="2 3">HMF7616</strain>
    </source>
</reference>
<accession>A0A369QRB0</accession>
<protein>
    <recommendedName>
        <fullName evidence="4">Lipoprotein</fullName>
    </recommendedName>
</protein>
<dbReference type="PROSITE" id="PS51257">
    <property type="entry name" value="PROKAR_LIPOPROTEIN"/>
    <property type="match status" value="1"/>
</dbReference>
<keyword evidence="1" id="KW-0732">Signal</keyword>
<evidence type="ECO:0000313" key="3">
    <source>
        <dbReference type="Proteomes" id="UP000253919"/>
    </source>
</evidence>
<gene>
    <name evidence="2" type="ORF">AHMF7616_04836</name>
</gene>
<comment type="caution">
    <text evidence="2">The sequence shown here is derived from an EMBL/GenBank/DDBJ whole genome shotgun (WGS) entry which is preliminary data.</text>
</comment>
<evidence type="ECO:0000313" key="2">
    <source>
        <dbReference type="EMBL" id="RDC66205.1"/>
    </source>
</evidence>
<keyword evidence="3" id="KW-1185">Reference proteome</keyword>
<organism evidence="2 3">
    <name type="scientific">Adhaeribacter pallidiroseus</name>
    <dbReference type="NCBI Taxonomy" id="2072847"/>
    <lineage>
        <taxon>Bacteria</taxon>
        <taxon>Pseudomonadati</taxon>
        <taxon>Bacteroidota</taxon>
        <taxon>Cytophagia</taxon>
        <taxon>Cytophagales</taxon>
        <taxon>Hymenobacteraceae</taxon>
        <taxon>Adhaeribacter</taxon>
    </lineage>
</organism>
<evidence type="ECO:0000256" key="1">
    <source>
        <dbReference type="SAM" id="SignalP"/>
    </source>
</evidence>
<feature type="chain" id="PRO_5016670339" description="Lipoprotein" evidence="1">
    <location>
        <begin position="21"/>
        <end position="229"/>
    </location>
</feature>